<keyword evidence="2" id="KW-1185">Reference proteome</keyword>
<name>A0A812RC62_9DINO</name>
<dbReference type="AlphaFoldDB" id="A0A812RC62"/>
<sequence length="109" mass="10950">MDAAYALGATPSAGQCIVAQSSPISLLQPICSTHRPVNRAVHTRGVGPSCLMVDAEAMTSGILAPLASICSLLSGAGQSAWPCCGRVGASAEASAAQILEQLLQASGWL</sequence>
<evidence type="ECO:0000313" key="2">
    <source>
        <dbReference type="Proteomes" id="UP000604046"/>
    </source>
</evidence>
<organism evidence="1 2">
    <name type="scientific">Symbiodinium natans</name>
    <dbReference type="NCBI Taxonomy" id="878477"/>
    <lineage>
        <taxon>Eukaryota</taxon>
        <taxon>Sar</taxon>
        <taxon>Alveolata</taxon>
        <taxon>Dinophyceae</taxon>
        <taxon>Suessiales</taxon>
        <taxon>Symbiodiniaceae</taxon>
        <taxon>Symbiodinium</taxon>
    </lineage>
</organism>
<dbReference type="Proteomes" id="UP000604046">
    <property type="component" value="Unassembled WGS sequence"/>
</dbReference>
<evidence type="ECO:0000313" key="1">
    <source>
        <dbReference type="EMBL" id="CAE7430700.1"/>
    </source>
</evidence>
<proteinExistence type="predicted"/>
<dbReference type="EMBL" id="CAJNDS010002321">
    <property type="protein sequence ID" value="CAE7430700.1"/>
    <property type="molecule type" value="Genomic_DNA"/>
</dbReference>
<comment type="caution">
    <text evidence="1">The sequence shown here is derived from an EMBL/GenBank/DDBJ whole genome shotgun (WGS) entry which is preliminary data.</text>
</comment>
<accession>A0A812RC62</accession>
<gene>
    <name evidence="1" type="ORF">SNAT2548_LOCUS23410</name>
</gene>
<reference evidence="1" key="1">
    <citation type="submission" date="2021-02" db="EMBL/GenBank/DDBJ databases">
        <authorList>
            <person name="Dougan E. K."/>
            <person name="Rhodes N."/>
            <person name="Thang M."/>
            <person name="Chan C."/>
        </authorList>
    </citation>
    <scope>NUCLEOTIDE SEQUENCE</scope>
</reference>
<protein>
    <submittedName>
        <fullName evidence="1">Uncharacterized protein</fullName>
    </submittedName>
</protein>